<dbReference type="Gene3D" id="2.60.40.790">
    <property type="match status" value="1"/>
</dbReference>
<feature type="compositionally biased region" description="Polar residues" evidence="1">
    <location>
        <begin position="41"/>
        <end position="50"/>
    </location>
</feature>
<feature type="domain" description="SHSP" evidence="2">
    <location>
        <begin position="41"/>
        <end position="91"/>
    </location>
</feature>
<dbReference type="AlphaFoldDB" id="A0AAY5KYM9"/>
<dbReference type="Proteomes" id="UP000265140">
    <property type="component" value="Chromosome 14"/>
</dbReference>
<dbReference type="InterPro" id="IPR002068">
    <property type="entry name" value="A-crystallin/Hsp20_dom"/>
</dbReference>
<sequence>LEMAFVYILHSRSDLLLKNLESIQLIPEPLPCRVTSSGELWQRQESASSSDEIDLPEGLNPETVTCSMTPDGKLHIEAPNTLLSSERVVPINCNKSPNTKTTRDLQTTPFI</sequence>
<protein>
    <recommendedName>
        <fullName evidence="2">SHSP domain-containing protein</fullName>
    </recommendedName>
</protein>
<gene>
    <name evidence="3" type="primary">ANAPC13</name>
</gene>
<evidence type="ECO:0000313" key="3">
    <source>
        <dbReference type="Ensembl" id="ENSELUP00000093969.1"/>
    </source>
</evidence>
<dbReference type="InterPro" id="IPR008978">
    <property type="entry name" value="HSP20-like_chaperone"/>
</dbReference>
<organism evidence="3 4">
    <name type="scientific">Esox lucius</name>
    <name type="common">Northern pike</name>
    <dbReference type="NCBI Taxonomy" id="8010"/>
    <lineage>
        <taxon>Eukaryota</taxon>
        <taxon>Metazoa</taxon>
        <taxon>Chordata</taxon>
        <taxon>Craniata</taxon>
        <taxon>Vertebrata</taxon>
        <taxon>Euteleostomi</taxon>
        <taxon>Actinopterygii</taxon>
        <taxon>Neopterygii</taxon>
        <taxon>Teleostei</taxon>
        <taxon>Protacanthopterygii</taxon>
        <taxon>Esociformes</taxon>
        <taxon>Esocidae</taxon>
        <taxon>Esox</taxon>
    </lineage>
</organism>
<evidence type="ECO:0000256" key="1">
    <source>
        <dbReference type="SAM" id="MobiDB-lite"/>
    </source>
</evidence>
<dbReference type="Ensembl" id="ENSELUT00000091479.1">
    <property type="protein sequence ID" value="ENSELUP00000093969.1"/>
    <property type="gene ID" value="ENSELUG00000036885.1"/>
</dbReference>
<reference evidence="3 4" key="1">
    <citation type="submission" date="2020-02" db="EMBL/GenBank/DDBJ databases">
        <title>Esox lucius (northern pike) genome, fEsoLuc1, primary haplotype.</title>
        <authorList>
            <person name="Myers G."/>
            <person name="Karagic N."/>
            <person name="Meyer A."/>
            <person name="Pippel M."/>
            <person name="Reichard M."/>
            <person name="Winkler S."/>
            <person name="Tracey A."/>
            <person name="Sims Y."/>
            <person name="Howe K."/>
            <person name="Rhie A."/>
            <person name="Formenti G."/>
            <person name="Durbin R."/>
            <person name="Fedrigo O."/>
            <person name="Jarvis E.D."/>
        </authorList>
    </citation>
    <scope>NUCLEOTIDE SEQUENCE [LARGE SCALE GENOMIC DNA]</scope>
</reference>
<dbReference type="Pfam" id="PF00011">
    <property type="entry name" value="HSP20"/>
    <property type="match status" value="1"/>
</dbReference>
<accession>A0AAY5KYM9</accession>
<reference evidence="3" key="3">
    <citation type="submission" date="2025-09" db="UniProtKB">
        <authorList>
            <consortium name="Ensembl"/>
        </authorList>
    </citation>
    <scope>IDENTIFICATION</scope>
</reference>
<feature type="region of interest" description="Disordered" evidence="1">
    <location>
        <begin position="41"/>
        <end position="64"/>
    </location>
</feature>
<reference evidence="3" key="2">
    <citation type="submission" date="2025-08" db="UniProtKB">
        <authorList>
            <consortium name="Ensembl"/>
        </authorList>
    </citation>
    <scope>IDENTIFICATION</scope>
</reference>
<evidence type="ECO:0000259" key="2">
    <source>
        <dbReference type="Pfam" id="PF00011"/>
    </source>
</evidence>
<proteinExistence type="predicted"/>
<name>A0AAY5KYM9_ESOLU</name>
<keyword evidence="4" id="KW-1185">Reference proteome</keyword>
<evidence type="ECO:0000313" key="4">
    <source>
        <dbReference type="Proteomes" id="UP000265140"/>
    </source>
</evidence>